<dbReference type="Gene3D" id="3.40.50.1970">
    <property type="match status" value="1"/>
</dbReference>
<dbReference type="PANTHER" id="PTHR43064">
    <property type="entry name" value="PHOSPHORIBOSYLAMINOIMIDAZOLE CARBOXYLASE-RELATED"/>
    <property type="match status" value="1"/>
</dbReference>
<dbReference type="Pfam" id="PF00731">
    <property type="entry name" value="AIRC"/>
    <property type="match status" value="1"/>
</dbReference>
<gene>
    <name evidence="2" type="primary">purE_2</name>
    <name evidence="2" type="ORF">ETAA8_24500</name>
</gene>
<feature type="domain" description="PurE" evidence="1">
    <location>
        <begin position="138"/>
        <end position="270"/>
    </location>
</feature>
<evidence type="ECO:0000313" key="3">
    <source>
        <dbReference type="Proteomes" id="UP000315017"/>
    </source>
</evidence>
<keyword evidence="3" id="KW-1185">Reference proteome</keyword>
<accession>A0A517YAV3</accession>
<dbReference type="SMART" id="SM01001">
    <property type="entry name" value="AIRC"/>
    <property type="match status" value="1"/>
</dbReference>
<reference evidence="2 3" key="1">
    <citation type="submission" date="2019-02" db="EMBL/GenBank/DDBJ databases">
        <title>Deep-cultivation of Planctomycetes and their phenomic and genomic characterization uncovers novel biology.</title>
        <authorList>
            <person name="Wiegand S."/>
            <person name="Jogler M."/>
            <person name="Boedeker C."/>
            <person name="Pinto D."/>
            <person name="Vollmers J."/>
            <person name="Rivas-Marin E."/>
            <person name="Kohn T."/>
            <person name="Peeters S.H."/>
            <person name="Heuer A."/>
            <person name="Rast P."/>
            <person name="Oberbeckmann S."/>
            <person name="Bunk B."/>
            <person name="Jeske O."/>
            <person name="Meyerdierks A."/>
            <person name="Storesund J.E."/>
            <person name="Kallscheuer N."/>
            <person name="Luecker S."/>
            <person name="Lage O.M."/>
            <person name="Pohl T."/>
            <person name="Merkel B.J."/>
            <person name="Hornburger P."/>
            <person name="Mueller R.-W."/>
            <person name="Bruemmer F."/>
            <person name="Labrenz M."/>
            <person name="Spormann A.M."/>
            <person name="Op den Camp H."/>
            <person name="Overmann J."/>
            <person name="Amann R."/>
            <person name="Jetten M.S.M."/>
            <person name="Mascher T."/>
            <person name="Medema M.H."/>
            <person name="Devos D.P."/>
            <person name="Kaster A.-K."/>
            <person name="Ovreas L."/>
            <person name="Rohde M."/>
            <person name="Galperin M.Y."/>
            <person name="Jogler C."/>
        </authorList>
    </citation>
    <scope>NUCLEOTIDE SEQUENCE [LARGE SCALE GENOMIC DNA]</scope>
    <source>
        <strain evidence="2 3">ETA_A8</strain>
    </source>
</reference>
<dbReference type="KEGG" id="aagg:ETAA8_24500"/>
<dbReference type="AlphaFoldDB" id="A0A517YAV3"/>
<dbReference type="EC" id="5.4.99.18" evidence="2"/>
<proteinExistence type="predicted"/>
<dbReference type="GO" id="GO:0016787">
    <property type="term" value="F:hydrolase activity"/>
    <property type="evidence" value="ECO:0007669"/>
    <property type="project" value="InterPro"/>
</dbReference>
<organism evidence="2 3">
    <name type="scientific">Anatilimnocola aggregata</name>
    <dbReference type="NCBI Taxonomy" id="2528021"/>
    <lineage>
        <taxon>Bacteria</taxon>
        <taxon>Pseudomonadati</taxon>
        <taxon>Planctomycetota</taxon>
        <taxon>Planctomycetia</taxon>
        <taxon>Pirellulales</taxon>
        <taxon>Pirellulaceae</taxon>
        <taxon>Anatilimnocola</taxon>
    </lineage>
</organism>
<dbReference type="EMBL" id="CP036274">
    <property type="protein sequence ID" value="QDU27363.1"/>
    <property type="molecule type" value="Genomic_DNA"/>
</dbReference>
<evidence type="ECO:0000313" key="2">
    <source>
        <dbReference type="EMBL" id="QDU27363.1"/>
    </source>
</evidence>
<dbReference type="SUPFAM" id="SSF52255">
    <property type="entry name" value="N5-CAIR mutase (phosphoribosylaminoimidazole carboxylase, PurE)"/>
    <property type="match status" value="1"/>
</dbReference>
<dbReference type="InterPro" id="IPR039476">
    <property type="entry name" value="P2CMN_synthase_LarB"/>
</dbReference>
<sequence length="276" mass="29007">MPPPLPSPMPPDELAQLTADLLAGKLPREDFLSAISAAMSANTTAVTPDVTLDLDRARRCGFPEVIFGEGKPAATIATIFDRLLAAQVRCLATRISEEKADLLRAHFASRKNPTARYNSLASTFRVDPHDAPPLERKGRVTVITAGTSDLAVADEARETLDWMGINVHTINDVGVAGPHRLPARLPEFVGSDAIVCVAGMEAALPSIVGGYVDCPVIGVPTSVGYGANFGGIAALLSMLNSCAANVTVVNINAGFKGGYLAGMIASKLHDARQRPQ</sequence>
<evidence type="ECO:0000259" key="1">
    <source>
        <dbReference type="SMART" id="SM01001"/>
    </source>
</evidence>
<dbReference type="GO" id="GO:0034023">
    <property type="term" value="F:5-(carboxyamino)imidazole ribonucleotide mutase activity"/>
    <property type="evidence" value="ECO:0007669"/>
    <property type="project" value="UniProtKB-EC"/>
</dbReference>
<dbReference type="PANTHER" id="PTHR43064:SF1">
    <property type="entry name" value="SLL1489 PROTEIN"/>
    <property type="match status" value="1"/>
</dbReference>
<protein>
    <submittedName>
        <fullName evidence="2">N5-carboxyaminoimidazole ribonucleotide mutase</fullName>
        <ecNumber evidence="2">5.4.99.18</ecNumber>
    </submittedName>
</protein>
<dbReference type="InterPro" id="IPR000031">
    <property type="entry name" value="PurE_dom"/>
</dbReference>
<dbReference type="Proteomes" id="UP000315017">
    <property type="component" value="Chromosome"/>
</dbReference>
<dbReference type="NCBIfam" id="NF033503">
    <property type="entry name" value="LarB"/>
    <property type="match status" value="1"/>
</dbReference>
<keyword evidence="2" id="KW-0413">Isomerase</keyword>
<dbReference type="GO" id="GO:0006189">
    <property type="term" value="P:'de novo' IMP biosynthetic process"/>
    <property type="evidence" value="ECO:0007669"/>
    <property type="project" value="InterPro"/>
</dbReference>
<dbReference type="RefSeq" id="WP_238397740.1">
    <property type="nucleotide sequence ID" value="NZ_CP036274.1"/>
</dbReference>
<name>A0A517YAV3_9BACT</name>